<feature type="region of interest" description="Disordered" evidence="1">
    <location>
        <begin position="75"/>
        <end position="100"/>
    </location>
</feature>
<dbReference type="AlphaFoldDB" id="A0A4Y3R8K6"/>
<reference evidence="2 3" key="1">
    <citation type="submission" date="2019-06" db="EMBL/GenBank/DDBJ databases">
        <title>Whole genome shotgun sequence of Streptomyces cacaoi subsp. cacaoi NBRC 12748.</title>
        <authorList>
            <person name="Hosoyama A."/>
            <person name="Uohara A."/>
            <person name="Ohji S."/>
            <person name="Ichikawa N."/>
        </authorList>
    </citation>
    <scope>NUCLEOTIDE SEQUENCE [LARGE SCALE GENOMIC DNA]</scope>
    <source>
        <strain evidence="2 3">NBRC 12748</strain>
    </source>
</reference>
<dbReference type="EMBL" id="BJMM01000080">
    <property type="protein sequence ID" value="GEB54075.1"/>
    <property type="molecule type" value="Genomic_DNA"/>
</dbReference>
<evidence type="ECO:0000313" key="3">
    <source>
        <dbReference type="Proteomes" id="UP000319210"/>
    </source>
</evidence>
<accession>A0A4Y3R8K6</accession>
<name>A0A4Y3R8K6_STRCI</name>
<protein>
    <submittedName>
        <fullName evidence="2">Uncharacterized protein</fullName>
    </submittedName>
</protein>
<proteinExistence type="predicted"/>
<dbReference type="Proteomes" id="UP000319210">
    <property type="component" value="Unassembled WGS sequence"/>
</dbReference>
<gene>
    <name evidence="2" type="ORF">SCA03_66260</name>
</gene>
<feature type="compositionally biased region" description="Basic and acidic residues" evidence="1">
    <location>
        <begin position="75"/>
        <end position="85"/>
    </location>
</feature>
<sequence>MDPGGPNPGTCCRCGQRAAHRALIAIIETGSGPGGSAYACLPCAREYAATSLAPGWLDEVLRRAEAGAEVPRELARAEELERAEAEAVSGPESGGSPAGG</sequence>
<organism evidence="2 3">
    <name type="scientific">Streptomyces cacaoi</name>
    <dbReference type="NCBI Taxonomy" id="1898"/>
    <lineage>
        <taxon>Bacteria</taxon>
        <taxon>Bacillati</taxon>
        <taxon>Actinomycetota</taxon>
        <taxon>Actinomycetes</taxon>
        <taxon>Kitasatosporales</taxon>
        <taxon>Streptomycetaceae</taxon>
        <taxon>Streptomyces</taxon>
    </lineage>
</organism>
<dbReference type="RefSeq" id="WP_230989067.1">
    <property type="nucleotide sequence ID" value="NZ_BJMM01000080.1"/>
</dbReference>
<evidence type="ECO:0000313" key="2">
    <source>
        <dbReference type="EMBL" id="GEB54075.1"/>
    </source>
</evidence>
<comment type="caution">
    <text evidence="2">The sequence shown here is derived from an EMBL/GenBank/DDBJ whole genome shotgun (WGS) entry which is preliminary data.</text>
</comment>
<evidence type="ECO:0000256" key="1">
    <source>
        <dbReference type="SAM" id="MobiDB-lite"/>
    </source>
</evidence>
<keyword evidence="3" id="KW-1185">Reference proteome</keyword>